<keyword evidence="5" id="KW-0805">Transcription regulation</keyword>
<dbReference type="PANTHER" id="PTHR42713">
    <property type="entry name" value="HISTIDINE KINASE-RELATED"/>
    <property type="match status" value="1"/>
</dbReference>
<evidence type="ECO:0000256" key="7">
    <source>
        <dbReference type="ARBA" id="ARBA00023163"/>
    </source>
</evidence>
<dbReference type="GO" id="GO:0003700">
    <property type="term" value="F:DNA-binding transcription factor activity"/>
    <property type="evidence" value="ECO:0007669"/>
    <property type="project" value="InterPro"/>
</dbReference>
<evidence type="ECO:0000256" key="2">
    <source>
        <dbReference type="ARBA" id="ARBA00022490"/>
    </source>
</evidence>
<comment type="subcellular location">
    <subcellularLocation>
        <location evidence="1">Cytoplasm</location>
    </subcellularLocation>
</comment>
<keyword evidence="6" id="KW-0238">DNA-binding</keyword>
<dbReference type="KEGG" id="jeh:EJN90_03380"/>
<accession>A0A3Q9BJJ8</accession>
<evidence type="ECO:0000259" key="10">
    <source>
        <dbReference type="PROSITE" id="PS50110"/>
    </source>
</evidence>
<proteinExistence type="predicted"/>
<gene>
    <name evidence="11" type="ORF">EJN90_03380</name>
</gene>
<dbReference type="OrthoDB" id="342399at2"/>
<dbReference type="SUPFAM" id="SSF52172">
    <property type="entry name" value="CheY-like"/>
    <property type="match status" value="1"/>
</dbReference>
<feature type="domain" description="Response regulatory" evidence="10">
    <location>
        <begin position="37"/>
        <end position="154"/>
    </location>
</feature>
<dbReference type="InterPro" id="IPR009057">
    <property type="entry name" value="Homeodomain-like_sf"/>
</dbReference>
<dbReference type="AlphaFoldDB" id="A0A3Q9BJJ8"/>
<feature type="domain" description="HTH araC/xylS-type" evidence="9">
    <location>
        <begin position="408"/>
        <end position="508"/>
    </location>
</feature>
<keyword evidence="2" id="KW-0963">Cytoplasm</keyword>
<dbReference type="InterPro" id="IPR001789">
    <property type="entry name" value="Sig_transdc_resp-reg_receiver"/>
</dbReference>
<name>A0A3Q9BJJ8_9LACT</name>
<keyword evidence="7" id="KW-0804">Transcription</keyword>
<dbReference type="Pfam" id="PF12833">
    <property type="entry name" value="HTH_18"/>
    <property type="match status" value="1"/>
</dbReference>
<evidence type="ECO:0000256" key="1">
    <source>
        <dbReference type="ARBA" id="ARBA00004496"/>
    </source>
</evidence>
<evidence type="ECO:0000259" key="9">
    <source>
        <dbReference type="PROSITE" id="PS01124"/>
    </source>
</evidence>
<dbReference type="PANTHER" id="PTHR42713:SF3">
    <property type="entry name" value="TRANSCRIPTIONAL REGULATORY PROTEIN HPTR"/>
    <property type="match status" value="1"/>
</dbReference>
<dbReference type="Gene3D" id="1.10.10.60">
    <property type="entry name" value="Homeodomain-like"/>
    <property type="match status" value="2"/>
</dbReference>
<dbReference type="PROSITE" id="PS50110">
    <property type="entry name" value="RESPONSE_REGULATORY"/>
    <property type="match status" value="1"/>
</dbReference>
<evidence type="ECO:0000256" key="3">
    <source>
        <dbReference type="ARBA" id="ARBA00022553"/>
    </source>
</evidence>
<dbReference type="Proteomes" id="UP000273326">
    <property type="component" value="Chromosome"/>
</dbReference>
<dbReference type="GO" id="GO:0043565">
    <property type="term" value="F:sequence-specific DNA binding"/>
    <property type="evidence" value="ECO:0007669"/>
    <property type="project" value="InterPro"/>
</dbReference>
<dbReference type="InterPro" id="IPR018060">
    <property type="entry name" value="HTH_AraC"/>
</dbReference>
<dbReference type="SUPFAM" id="SSF46689">
    <property type="entry name" value="Homeodomain-like"/>
    <property type="match status" value="1"/>
</dbReference>
<dbReference type="PROSITE" id="PS01124">
    <property type="entry name" value="HTH_ARAC_FAMILY_2"/>
    <property type="match status" value="1"/>
</dbReference>
<keyword evidence="4" id="KW-0902">Two-component regulatory system</keyword>
<protein>
    <submittedName>
        <fullName evidence="11">Response regulator</fullName>
    </submittedName>
</protein>
<dbReference type="Pfam" id="PF00072">
    <property type="entry name" value="Response_reg"/>
    <property type="match status" value="1"/>
</dbReference>
<organism evidence="11 12">
    <name type="scientific">Jeotgalibaca ciconiae</name>
    <dbReference type="NCBI Taxonomy" id="2496265"/>
    <lineage>
        <taxon>Bacteria</taxon>
        <taxon>Bacillati</taxon>
        <taxon>Bacillota</taxon>
        <taxon>Bacilli</taxon>
        <taxon>Lactobacillales</taxon>
        <taxon>Carnobacteriaceae</taxon>
        <taxon>Jeotgalibaca</taxon>
    </lineage>
</organism>
<sequence>MVLRKKGRTQHFICSISRNYCLYSTTSRLHGGVTLKKIIVVDDEQFIANSIAKLIQKFCVDLEVVDIFYSSERALSYIENHDVDIVVTDIQMPEINGLELISRINNINSSIQMIIVTGFGTFKYAKQAMELGVKFIFQKPVNPLELTKALEHVVEASERSKKVHSLFTADQLNHYLTSNSQEKPKIDNTFSWFMIDTMHTDIFDSQFKNYFPEQELISGTIHAYSYYLIHHPDTYSQVTTFINQLTAEEGLLLYKHDVDMTSLKEITAQGEKMLNLQFYYPEFHVLEINHHNYLDENKYKRRFDSFLGKMIHLIETKDITHSKELLNQFFTENKELNQPKKIVLAESHSLITKLIIHFKLQNIESITEINKNISLAVYYQDVRKQIETIIEQIELEKIANTSANDLASKINQIIEEHYMNPDLSLLWISKNILFFNSEYLGREYSHRVGKKFNTKLTEYRIEMSKKLLIENYKVYEVAKMVGYENNPEYFNLVFKKHIGITPLKFTKLNQNKTPDELSV</sequence>
<evidence type="ECO:0000256" key="8">
    <source>
        <dbReference type="PROSITE-ProRule" id="PRU00169"/>
    </source>
</evidence>
<dbReference type="GO" id="GO:0000160">
    <property type="term" value="P:phosphorelay signal transduction system"/>
    <property type="evidence" value="ECO:0007669"/>
    <property type="project" value="UniProtKB-KW"/>
</dbReference>
<evidence type="ECO:0000256" key="6">
    <source>
        <dbReference type="ARBA" id="ARBA00023125"/>
    </source>
</evidence>
<evidence type="ECO:0000313" key="11">
    <source>
        <dbReference type="EMBL" id="AZP03784.1"/>
    </source>
</evidence>
<evidence type="ECO:0000256" key="4">
    <source>
        <dbReference type="ARBA" id="ARBA00023012"/>
    </source>
</evidence>
<dbReference type="CDD" id="cd17536">
    <property type="entry name" value="REC_YesN-like"/>
    <property type="match status" value="1"/>
</dbReference>
<evidence type="ECO:0000313" key="12">
    <source>
        <dbReference type="Proteomes" id="UP000273326"/>
    </source>
</evidence>
<dbReference type="InterPro" id="IPR011006">
    <property type="entry name" value="CheY-like_superfamily"/>
</dbReference>
<evidence type="ECO:0000256" key="5">
    <source>
        <dbReference type="ARBA" id="ARBA00023015"/>
    </source>
</evidence>
<dbReference type="InterPro" id="IPR051552">
    <property type="entry name" value="HptR"/>
</dbReference>
<dbReference type="Gene3D" id="3.40.50.2300">
    <property type="match status" value="1"/>
</dbReference>
<keyword evidence="3 8" id="KW-0597">Phosphoprotein</keyword>
<dbReference type="EMBL" id="CP034465">
    <property type="protein sequence ID" value="AZP03784.1"/>
    <property type="molecule type" value="Genomic_DNA"/>
</dbReference>
<keyword evidence="12" id="KW-1185">Reference proteome</keyword>
<dbReference type="GO" id="GO:0005737">
    <property type="term" value="C:cytoplasm"/>
    <property type="evidence" value="ECO:0007669"/>
    <property type="project" value="UniProtKB-SubCell"/>
</dbReference>
<dbReference type="SMART" id="SM00448">
    <property type="entry name" value="REC"/>
    <property type="match status" value="1"/>
</dbReference>
<feature type="modified residue" description="4-aspartylphosphate" evidence="8">
    <location>
        <position position="89"/>
    </location>
</feature>
<reference evidence="12" key="1">
    <citation type="submission" date="2018-12" db="EMBL/GenBank/DDBJ databases">
        <title>Complete genome sequencing of Jeotgalibaca sp. H21T32.</title>
        <authorList>
            <person name="Bae J.-W."/>
            <person name="Lee S.-Y."/>
        </authorList>
    </citation>
    <scope>NUCLEOTIDE SEQUENCE [LARGE SCALE GENOMIC DNA]</scope>
    <source>
        <strain evidence="12">H21T32</strain>
    </source>
</reference>
<dbReference type="SMART" id="SM00342">
    <property type="entry name" value="HTH_ARAC"/>
    <property type="match status" value="1"/>
</dbReference>